<dbReference type="InterPro" id="IPR001077">
    <property type="entry name" value="COMT_C"/>
</dbReference>
<dbReference type="SUPFAM" id="SSF53335">
    <property type="entry name" value="S-adenosyl-L-methionine-dependent methyltransferases"/>
    <property type="match status" value="1"/>
</dbReference>
<proteinExistence type="predicted"/>
<accession>A0A6L6WS02</accession>
<name>A0A6L6WS02_9ACTN</name>
<dbReference type="InterPro" id="IPR029063">
    <property type="entry name" value="SAM-dependent_MTases_sf"/>
</dbReference>
<evidence type="ECO:0000259" key="1">
    <source>
        <dbReference type="Pfam" id="PF00891"/>
    </source>
</evidence>
<keyword evidence="3" id="KW-1185">Reference proteome</keyword>
<dbReference type="AlphaFoldDB" id="A0A6L6WS02"/>
<dbReference type="Gene3D" id="3.40.50.150">
    <property type="entry name" value="Vaccinia Virus protein VP39"/>
    <property type="match status" value="1"/>
</dbReference>
<evidence type="ECO:0000313" key="3">
    <source>
        <dbReference type="Proteomes" id="UP000483802"/>
    </source>
</evidence>
<gene>
    <name evidence="2" type="ORF">GPA10_09865</name>
</gene>
<dbReference type="GO" id="GO:0008171">
    <property type="term" value="F:O-methyltransferase activity"/>
    <property type="evidence" value="ECO:0007669"/>
    <property type="project" value="InterPro"/>
</dbReference>
<dbReference type="EMBL" id="WPNZ01000004">
    <property type="protein sequence ID" value="MVO85055.1"/>
    <property type="molecule type" value="Genomic_DNA"/>
</dbReference>
<dbReference type="Proteomes" id="UP000483802">
    <property type="component" value="Unassembled WGS sequence"/>
</dbReference>
<organism evidence="2 3">
    <name type="scientific">Streptomyces typhae</name>
    <dbReference type="NCBI Taxonomy" id="2681492"/>
    <lineage>
        <taxon>Bacteria</taxon>
        <taxon>Bacillati</taxon>
        <taxon>Actinomycetota</taxon>
        <taxon>Actinomycetes</taxon>
        <taxon>Kitasatosporales</taxon>
        <taxon>Streptomycetaceae</taxon>
        <taxon>Streptomyces</taxon>
    </lineage>
</organism>
<reference evidence="2 3" key="1">
    <citation type="submission" date="2019-11" db="EMBL/GenBank/DDBJ databases">
        <title>Streptomyces typhae sp. nov., a novel endophytic actinomycete isolated from the root of cattail pollen (Typha angustifolia L.).</title>
        <authorList>
            <person name="Peng C."/>
        </authorList>
    </citation>
    <scope>NUCLEOTIDE SEQUENCE [LARGE SCALE GENOMIC DNA]</scope>
    <source>
        <strain evidence="3">p1417</strain>
    </source>
</reference>
<evidence type="ECO:0000313" key="2">
    <source>
        <dbReference type="EMBL" id="MVO85055.1"/>
    </source>
</evidence>
<feature type="domain" description="O-methyltransferase C-terminal" evidence="1">
    <location>
        <begin position="5"/>
        <end position="72"/>
    </location>
</feature>
<protein>
    <recommendedName>
        <fullName evidence="1">O-methyltransferase C-terminal domain-containing protein</fullName>
    </recommendedName>
</protein>
<comment type="caution">
    <text evidence="2">The sequence shown here is derived from an EMBL/GenBank/DDBJ whole genome shotgun (WGS) entry which is preliminary data.</text>
</comment>
<sequence>MAWLADEDAAHLLAGTAAALAADGTLLLVEQVTAADPDDADAPLDHLRMKCAFGSGVRSAARLTALAENAGFTVGACHDIGWDHRMWVLAPAPGDRAS</sequence>
<dbReference type="Pfam" id="PF00891">
    <property type="entry name" value="Methyltransf_2"/>
    <property type="match status" value="1"/>
</dbReference>